<evidence type="ECO:0000313" key="8">
    <source>
        <dbReference type="Proteomes" id="UP000726737"/>
    </source>
</evidence>
<feature type="region of interest" description="Disordered" evidence="5">
    <location>
        <begin position="131"/>
        <end position="161"/>
    </location>
</feature>
<dbReference type="PANTHER" id="PTHR18921">
    <property type="entry name" value="MYOSIN HEAVY CHAIN - RELATED"/>
    <property type="match status" value="1"/>
</dbReference>
<dbReference type="PANTHER" id="PTHR18921:SF2">
    <property type="entry name" value="THYROID RECEPTOR-INTERACTING PROTEIN 11"/>
    <property type="match status" value="1"/>
</dbReference>
<evidence type="ECO:0000256" key="2">
    <source>
        <dbReference type="ARBA" id="ARBA00023034"/>
    </source>
</evidence>
<dbReference type="InterPro" id="IPR019459">
    <property type="entry name" value="GRAB"/>
</dbReference>
<dbReference type="AlphaFoldDB" id="A0A9P6QBN2"/>
<evidence type="ECO:0000256" key="3">
    <source>
        <dbReference type="ARBA" id="ARBA00023054"/>
    </source>
</evidence>
<dbReference type="GO" id="GO:0007030">
    <property type="term" value="P:Golgi organization"/>
    <property type="evidence" value="ECO:0007669"/>
    <property type="project" value="TreeGrafter"/>
</dbReference>
<evidence type="ECO:0000313" key="7">
    <source>
        <dbReference type="EMBL" id="KAG0263103.1"/>
    </source>
</evidence>
<organism evidence="7 8">
    <name type="scientific">Mortierella polycephala</name>
    <dbReference type="NCBI Taxonomy" id="41804"/>
    <lineage>
        <taxon>Eukaryota</taxon>
        <taxon>Fungi</taxon>
        <taxon>Fungi incertae sedis</taxon>
        <taxon>Mucoromycota</taxon>
        <taxon>Mortierellomycotina</taxon>
        <taxon>Mortierellomycetes</taxon>
        <taxon>Mortierellales</taxon>
        <taxon>Mortierellaceae</taxon>
        <taxon>Mortierella</taxon>
    </lineage>
</organism>
<dbReference type="PROSITE" id="PS50913">
    <property type="entry name" value="GRIP"/>
    <property type="match status" value="1"/>
</dbReference>
<feature type="compositionally biased region" description="Low complexity" evidence="5">
    <location>
        <begin position="147"/>
        <end position="156"/>
    </location>
</feature>
<dbReference type="OrthoDB" id="71227at2759"/>
<feature type="compositionally biased region" description="Basic and acidic residues" evidence="5">
    <location>
        <begin position="133"/>
        <end position="144"/>
    </location>
</feature>
<accession>A0A9P6QBN2</accession>
<comment type="subcellular location">
    <subcellularLocation>
        <location evidence="1">Golgi apparatus</location>
    </subcellularLocation>
</comment>
<feature type="domain" description="GRIP" evidence="6">
    <location>
        <begin position="870"/>
        <end position="921"/>
    </location>
</feature>
<name>A0A9P6QBN2_9FUNG</name>
<feature type="coiled-coil region" evidence="4">
    <location>
        <begin position="373"/>
        <end position="400"/>
    </location>
</feature>
<evidence type="ECO:0000256" key="1">
    <source>
        <dbReference type="ARBA" id="ARBA00004555"/>
    </source>
</evidence>
<dbReference type="Pfam" id="PF10375">
    <property type="entry name" value="GRAB"/>
    <property type="match status" value="1"/>
</dbReference>
<feature type="coiled-coil region" evidence="4">
    <location>
        <begin position="79"/>
        <end position="127"/>
    </location>
</feature>
<keyword evidence="3 4" id="KW-0175">Coiled coil</keyword>
<feature type="coiled-coil region" evidence="4">
    <location>
        <begin position="304"/>
        <end position="331"/>
    </location>
</feature>
<dbReference type="GO" id="GO:0031267">
    <property type="term" value="F:small GTPase binding"/>
    <property type="evidence" value="ECO:0007669"/>
    <property type="project" value="TreeGrafter"/>
</dbReference>
<proteinExistence type="predicted"/>
<sequence length="984" mass="111889">MSWLAKNVGSLGNLASRIAAEANGDNQQGTHEMLQQLNQELDETRDVLISRQQEWERAKLNYEARLKSLTEGNATAQKVEQLEQKLNRAVELLKTLNTDKQNLAAKIKVLEEEKKEALAIAESAAETAAVAEAEARKSSSHQDKNGTVTPTTTATAGEEEDKRVKIHALELELKDEKEQHSLLVEQLNARLLEIMESNKDLEVKLEEQSTLQREESDSQADLSIQFEMVKGDLEEAMNEISILKETNAELVAKERATHASPTNQSTPTHAKELAEAKSTIAKLESQLAKNTSGADEVVALKASQKELQDTIAAVRLELDQSNARHSQVEAELSSSKAAQATSEKKEAVMAASITNLESELSAAKVGTFAESDITDSDEKLKQLHGRIRALEQELETSRDVFTEDQIEAVALAIRSLLDSSREHDLPNSLTNDKILATWTRAKDEVDSYKDGSRSLEDNLSRIRREQLEAQSTFKTKFEQFESEKTKELDAIHNKHQQAIVELEQRLQKGTDGQSDFDAELQALKLAEEESRKQLMEKYDQEKNELLASQEHLRQELDDLEKKYEEARLAAEDSHKERDIVIQDLERTVATNEQLLKSTRDDLQKTTNERNHFQSQHKTLLDRVSNMKSTIGTKLQADMENINTLRQQIDQLTAQNSDYLQTIKQLEDELMASHEHYEKTSRELEHLRRRLVDIQEDASAEVVEKENLIHELQSRLQREEREREDWETMAQEQRASKDQVIVNMRAMERERDAARAEKESLRTELDREIESLNNLQGVLEEFQSAKESEIQFALEGLHRQLNTSNVSLEEYQGRAHAAEEQLRHLTVDVERARQLEREVKEKNLTIGKLRHDAVIQQGHLTEAMRRLKEENSQNTVDIPLISNLFISFLNIPRGDQKRFEILQLISGVLKFTDEQREQAGLIRKVNNGLGAMTPTTSGSRSPSMEQMRQHQEPKESFIDMWASFLIRESNANAASNNPNANSRSP</sequence>
<evidence type="ECO:0000256" key="4">
    <source>
        <dbReference type="SAM" id="Coils"/>
    </source>
</evidence>
<keyword evidence="2" id="KW-0333">Golgi apparatus</keyword>
<evidence type="ECO:0000259" key="6">
    <source>
        <dbReference type="PROSITE" id="PS50913"/>
    </source>
</evidence>
<reference evidence="7" key="1">
    <citation type="journal article" date="2020" name="Fungal Divers.">
        <title>Resolving the Mortierellaceae phylogeny through synthesis of multi-gene phylogenetics and phylogenomics.</title>
        <authorList>
            <person name="Vandepol N."/>
            <person name="Liber J."/>
            <person name="Desiro A."/>
            <person name="Na H."/>
            <person name="Kennedy M."/>
            <person name="Barry K."/>
            <person name="Grigoriev I.V."/>
            <person name="Miller A.N."/>
            <person name="O'Donnell K."/>
            <person name="Stajich J.E."/>
            <person name="Bonito G."/>
        </authorList>
    </citation>
    <scope>NUCLEOTIDE SEQUENCE</scope>
    <source>
        <strain evidence="7">KOD948</strain>
    </source>
</reference>
<gene>
    <name evidence="7" type="ORF">BG011_009306</name>
</gene>
<feature type="coiled-coil region" evidence="4">
    <location>
        <begin position="524"/>
        <end position="777"/>
    </location>
</feature>
<keyword evidence="8" id="KW-1185">Reference proteome</keyword>
<feature type="region of interest" description="Disordered" evidence="5">
    <location>
        <begin position="927"/>
        <end position="949"/>
    </location>
</feature>
<dbReference type="GO" id="GO:0006888">
    <property type="term" value="P:endoplasmic reticulum to Golgi vesicle-mediated transport"/>
    <property type="evidence" value="ECO:0007669"/>
    <property type="project" value="TreeGrafter"/>
</dbReference>
<dbReference type="Proteomes" id="UP000726737">
    <property type="component" value="Unassembled WGS sequence"/>
</dbReference>
<feature type="compositionally biased region" description="Polar residues" evidence="5">
    <location>
        <begin position="932"/>
        <end position="945"/>
    </location>
</feature>
<dbReference type="GO" id="GO:0005794">
    <property type="term" value="C:Golgi apparatus"/>
    <property type="evidence" value="ECO:0007669"/>
    <property type="project" value="UniProtKB-SubCell"/>
</dbReference>
<protein>
    <recommendedName>
        <fullName evidence="6">GRIP domain-containing protein</fullName>
    </recommendedName>
</protein>
<dbReference type="EMBL" id="JAAAJA010000082">
    <property type="protein sequence ID" value="KAG0263103.1"/>
    <property type="molecule type" value="Genomic_DNA"/>
</dbReference>
<feature type="coiled-coil region" evidence="4">
    <location>
        <begin position="807"/>
        <end position="851"/>
    </location>
</feature>
<evidence type="ECO:0000256" key="5">
    <source>
        <dbReference type="SAM" id="MobiDB-lite"/>
    </source>
</evidence>
<dbReference type="InterPro" id="IPR000237">
    <property type="entry name" value="GRIP_dom"/>
</dbReference>
<comment type="caution">
    <text evidence="7">The sequence shown here is derived from an EMBL/GenBank/DDBJ whole genome shotgun (WGS) entry which is preliminary data.</text>
</comment>